<dbReference type="SMART" id="SM00554">
    <property type="entry name" value="FAS1"/>
    <property type="match status" value="2"/>
</dbReference>
<feature type="compositionally biased region" description="Low complexity" evidence="1">
    <location>
        <begin position="424"/>
        <end position="433"/>
    </location>
</feature>
<dbReference type="Proteomes" id="UP000038010">
    <property type="component" value="Unassembled WGS sequence"/>
</dbReference>
<gene>
    <name evidence="5" type="ORF">AB675_1975</name>
</gene>
<feature type="region of interest" description="Disordered" evidence="1">
    <location>
        <begin position="371"/>
        <end position="443"/>
    </location>
</feature>
<evidence type="ECO:0000259" key="4">
    <source>
        <dbReference type="PROSITE" id="PS50213"/>
    </source>
</evidence>
<dbReference type="RefSeq" id="XP_018003084.1">
    <property type="nucleotide sequence ID" value="XM_018141906.1"/>
</dbReference>
<organism evidence="5 6">
    <name type="scientific">Cyphellophora attinorum</name>
    <dbReference type="NCBI Taxonomy" id="1664694"/>
    <lineage>
        <taxon>Eukaryota</taxon>
        <taxon>Fungi</taxon>
        <taxon>Dikarya</taxon>
        <taxon>Ascomycota</taxon>
        <taxon>Pezizomycotina</taxon>
        <taxon>Eurotiomycetes</taxon>
        <taxon>Chaetothyriomycetidae</taxon>
        <taxon>Chaetothyriales</taxon>
        <taxon>Cyphellophoraceae</taxon>
        <taxon>Cyphellophora</taxon>
    </lineage>
</organism>
<proteinExistence type="predicted"/>
<dbReference type="InterPro" id="IPR000782">
    <property type="entry name" value="FAS1_domain"/>
</dbReference>
<sequence length="443" mass="47708">MLLYVACFAACLAALCSAQELNFNQTWNLTTVLSNQAQLTQFTTHLNAYPALFSTLANANVTILAPSNEAWSKYSGDDGHSANDTAFLESLLSYHIVKGVYPSVVLKEDVKFLPTLLGPGQFANVTGGLHLGAYPAEGNVVFETGLKERSGLVTADIAYTADNISVVGIVHIVNEVFRIPIAEVTTVTDVGLNDVAALQLTQPVDQKLVGFLGLESDWTMFAPKAAKGAFPSTDAESFAIQEYHFIKGQVLFSYNFTDRREVTTVNGKNLTFYVAPNGTRYVNDAMIVDSDYLISTGVFHVIDTALDPRIEDARPSYLNATDSSSTGQPASSSSAGLSSGAKVGIGVSVTIVILAILGVTAFFLLRRRKRRTGPPSELPATATKAGGWREMHQMSDDKHPQEMQGANSVHEIHSEGRSGRGEMEGSSEGTRSRYGGSQPYEMQ</sequence>
<accession>A0A0N0NPT4</accession>
<dbReference type="EMBL" id="LFJN01000006">
    <property type="protein sequence ID" value="KPI43121.1"/>
    <property type="molecule type" value="Genomic_DNA"/>
</dbReference>
<protein>
    <recommendedName>
        <fullName evidence="4">FAS1 domain-containing protein</fullName>
    </recommendedName>
</protein>
<dbReference type="GeneID" id="28733786"/>
<dbReference type="GO" id="GO:0016236">
    <property type="term" value="P:macroautophagy"/>
    <property type="evidence" value="ECO:0007669"/>
    <property type="project" value="TreeGrafter"/>
</dbReference>
<evidence type="ECO:0000313" key="5">
    <source>
        <dbReference type="EMBL" id="KPI43121.1"/>
    </source>
</evidence>
<feature type="region of interest" description="Disordered" evidence="1">
    <location>
        <begin position="317"/>
        <end position="339"/>
    </location>
</feature>
<keyword evidence="2" id="KW-0812">Transmembrane</keyword>
<feature type="domain" description="FAS1" evidence="4">
    <location>
        <begin position="181"/>
        <end position="306"/>
    </location>
</feature>
<dbReference type="PANTHER" id="PTHR10900:SF77">
    <property type="entry name" value="FI19380P1"/>
    <property type="match status" value="1"/>
</dbReference>
<keyword evidence="6" id="KW-1185">Reference proteome</keyword>
<reference evidence="5 6" key="1">
    <citation type="submission" date="2015-06" db="EMBL/GenBank/DDBJ databases">
        <title>Draft genome of the ant-associated black yeast Phialophora attae CBS 131958.</title>
        <authorList>
            <person name="Moreno L.F."/>
            <person name="Stielow B.J."/>
            <person name="de Hoog S."/>
            <person name="Vicente V.A."/>
            <person name="Weiss V.A."/>
            <person name="de Vries M."/>
            <person name="Cruz L.M."/>
            <person name="Souza E.M."/>
        </authorList>
    </citation>
    <scope>NUCLEOTIDE SEQUENCE [LARGE SCALE GENOMIC DNA]</scope>
    <source>
        <strain evidence="5 6">CBS 131958</strain>
    </source>
</reference>
<dbReference type="GO" id="GO:0000329">
    <property type="term" value="C:fungal-type vacuole membrane"/>
    <property type="evidence" value="ECO:0007669"/>
    <property type="project" value="TreeGrafter"/>
</dbReference>
<dbReference type="PANTHER" id="PTHR10900">
    <property type="entry name" value="PERIOSTIN-RELATED"/>
    <property type="match status" value="1"/>
</dbReference>
<dbReference type="OrthoDB" id="286301at2759"/>
<feature type="domain" description="FAS1" evidence="4">
    <location>
        <begin position="26"/>
        <end position="177"/>
    </location>
</feature>
<dbReference type="PROSITE" id="PS50213">
    <property type="entry name" value="FAS1"/>
    <property type="match status" value="2"/>
</dbReference>
<dbReference type="InterPro" id="IPR036378">
    <property type="entry name" value="FAS1_dom_sf"/>
</dbReference>
<dbReference type="SUPFAM" id="SSF82153">
    <property type="entry name" value="FAS1 domain"/>
    <property type="match status" value="2"/>
</dbReference>
<feature type="signal peptide" evidence="3">
    <location>
        <begin position="1"/>
        <end position="18"/>
    </location>
</feature>
<dbReference type="Gene3D" id="2.30.180.10">
    <property type="entry name" value="FAS1 domain"/>
    <property type="match status" value="2"/>
</dbReference>
<evidence type="ECO:0000256" key="1">
    <source>
        <dbReference type="SAM" id="MobiDB-lite"/>
    </source>
</evidence>
<dbReference type="VEuPathDB" id="FungiDB:AB675_1975"/>
<dbReference type="Pfam" id="PF02469">
    <property type="entry name" value="Fasciclin"/>
    <property type="match status" value="2"/>
</dbReference>
<feature type="compositionally biased region" description="Low complexity" evidence="1">
    <location>
        <begin position="323"/>
        <end position="339"/>
    </location>
</feature>
<keyword evidence="2" id="KW-1133">Transmembrane helix</keyword>
<feature type="compositionally biased region" description="Basic and acidic residues" evidence="1">
    <location>
        <begin position="410"/>
        <end position="423"/>
    </location>
</feature>
<dbReference type="AlphaFoldDB" id="A0A0N0NPT4"/>
<evidence type="ECO:0000256" key="3">
    <source>
        <dbReference type="SAM" id="SignalP"/>
    </source>
</evidence>
<feature type="chain" id="PRO_5005856958" description="FAS1 domain-containing protein" evidence="3">
    <location>
        <begin position="19"/>
        <end position="443"/>
    </location>
</feature>
<keyword evidence="3" id="KW-0732">Signal</keyword>
<feature type="transmembrane region" description="Helical" evidence="2">
    <location>
        <begin position="343"/>
        <end position="365"/>
    </location>
</feature>
<dbReference type="InterPro" id="IPR050904">
    <property type="entry name" value="Adhesion/Biosynth-related"/>
</dbReference>
<comment type="caution">
    <text evidence="5">The sequence shown here is derived from an EMBL/GenBank/DDBJ whole genome shotgun (WGS) entry which is preliminary data.</text>
</comment>
<keyword evidence="2" id="KW-0472">Membrane</keyword>
<evidence type="ECO:0000313" key="6">
    <source>
        <dbReference type="Proteomes" id="UP000038010"/>
    </source>
</evidence>
<feature type="compositionally biased region" description="Basic and acidic residues" evidence="1">
    <location>
        <begin position="387"/>
        <end position="401"/>
    </location>
</feature>
<name>A0A0N0NPT4_9EURO</name>
<evidence type="ECO:0000256" key="2">
    <source>
        <dbReference type="SAM" id="Phobius"/>
    </source>
</evidence>